<dbReference type="PROSITE" id="PS00356">
    <property type="entry name" value="HTH_LACI_1"/>
    <property type="match status" value="1"/>
</dbReference>
<evidence type="ECO:0000259" key="4">
    <source>
        <dbReference type="PROSITE" id="PS50932"/>
    </source>
</evidence>
<dbReference type="Gene3D" id="1.10.260.40">
    <property type="entry name" value="lambda repressor-like DNA-binding domains"/>
    <property type="match status" value="1"/>
</dbReference>
<dbReference type="Gene3D" id="3.40.50.2300">
    <property type="match status" value="2"/>
</dbReference>
<dbReference type="RefSeq" id="WP_024541160.1">
    <property type="nucleotide sequence ID" value="NZ_JGYU01000007.1"/>
</dbReference>
<keyword evidence="3" id="KW-0804">Transcription</keyword>
<dbReference type="Pfam" id="PF13377">
    <property type="entry name" value="Peripla_BP_3"/>
    <property type="match status" value="1"/>
</dbReference>
<keyword evidence="6" id="KW-1185">Reference proteome</keyword>
<evidence type="ECO:0000313" key="5">
    <source>
        <dbReference type="EMBL" id="KFI56997.1"/>
    </source>
</evidence>
<dbReference type="PANTHER" id="PTHR30146:SF109">
    <property type="entry name" value="HTH-TYPE TRANSCRIPTIONAL REGULATOR GALS"/>
    <property type="match status" value="1"/>
</dbReference>
<dbReference type="Proteomes" id="UP000028995">
    <property type="component" value="Unassembled WGS sequence"/>
</dbReference>
<dbReference type="SMART" id="SM00354">
    <property type="entry name" value="HTH_LACI"/>
    <property type="match status" value="1"/>
</dbReference>
<dbReference type="OrthoDB" id="59108at2"/>
<dbReference type="InterPro" id="IPR046335">
    <property type="entry name" value="LacI/GalR-like_sensor"/>
</dbReference>
<gene>
    <name evidence="5" type="ORF">BCHO_0671</name>
</gene>
<sequence length="370" mass="40207">MAARARARRPSIFDVAQLAGVSHQTVSRVINDSPNVADATRAKVNAAIAELGYRPSNSARALASHRSRTIGLIAGGQRFYGAVRAMSAIETVARAHGIFISVALVHEAACTQREFDELCAGFEQQDVDAFLMLTPTDGMFEAACRARVRQPRVIVTSTHGAVSVQEGLRLPGVRERRRISIAGVDQWGGMASVIELIRNYGHRNVLFFAGDTDWRDAATRLAAWNKLCVARAVNSITVQCGAWESAAAYRRMNHILDNIGSNGGRLPTCVVCSNDVMAIGVMRALYEHGLRVPHDVSVTGFDDMPGVDNLYPPLTTVRPDFDDLGTMAMKEILYLLGERDEPGYAISRHGVGLAPADLIVRQSVRAAARR</sequence>
<evidence type="ECO:0000256" key="3">
    <source>
        <dbReference type="ARBA" id="ARBA00023163"/>
    </source>
</evidence>
<protein>
    <submittedName>
        <fullName evidence="5">Transcriptional repressor</fullName>
    </submittedName>
</protein>
<comment type="caution">
    <text evidence="5">The sequence shown here is derived from an EMBL/GenBank/DDBJ whole genome shotgun (WGS) entry which is preliminary data.</text>
</comment>
<dbReference type="PANTHER" id="PTHR30146">
    <property type="entry name" value="LACI-RELATED TRANSCRIPTIONAL REPRESSOR"/>
    <property type="match status" value="1"/>
</dbReference>
<dbReference type="GO" id="GO:0003700">
    <property type="term" value="F:DNA-binding transcription factor activity"/>
    <property type="evidence" value="ECO:0007669"/>
    <property type="project" value="TreeGrafter"/>
</dbReference>
<evidence type="ECO:0000256" key="1">
    <source>
        <dbReference type="ARBA" id="ARBA00023015"/>
    </source>
</evidence>
<evidence type="ECO:0000256" key="2">
    <source>
        <dbReference type="ARBA" id="ARBA00023125"/>
    </source>
</evidence>
<organism evidence="5 6">
    <name type="scientific">Bifidobacterium choerinum</name>
    <dbReference type="NCBI Taxonomy" id="35760"/>
    <lineage>
        <taxon>Bacteria</taxon>
        <taxon>Bacillati</taxon>
        <taxon>Actinomycetota</taxon>
        <taxon>Actinomycetes</taxon>
        <taxon>Bifidobacteriales</taxon>
        <taxon>Bifidobacteriaceae</taxon>
        <taxon>Bifidobacterium</taxon>
    </lineage>
</organism>
<dbReference type="InterPro" id="IPR000843">
    <property type="entry name" value="HTH_LacI"/>
</dbReference>
<dbReference type="AlphaFoldDB" id="A0A087ADZ7"/>
<reference evidence="5 6" key="1">
    <citation type="submission" date="2014-03" db="EMBL/GenBank/DDBJ databases">
        <title>Genomics of Bifidobacteria.</title>
        <authorList>
            <person name="Ventura M."/>
            <person name="Milani C."/>
            <person name="Lugli G.A."/>
        </authorList>
    </citation>
    <scope>NUCLEOTIDE SEQUENCE [LARGE SCALE GENOMIC DNA]</scope>
    <source>
        <strain evidence="5 6">LMG 10510</strain>
    </source>
</reference>
<dbReference type="InterPro" id="IPR010982">
    <property type="entry name" value="Lambda_DNA-bd_dom_sf"/>
</dbReference>
<dbReference type="InterPro" id="IPR028082">
    <property type="entry name" value="Peripla_BP_I"/>
</dbReference>
<proteinExistence type="predicted"/>
<name>A0A087ADZ7_9BIFI</name>
<dbReference type="SUPFAM" id="SSF47413">
    <property type="entry name" value="lambda repressor-like DNA-binding domains"/>
    <property type="match status" value="1"/>
</dbReference>
<accession>A0A087ADZ7</accession>
<dbReference type="SUPFAM" id="SSF53822">
    <property type="entry name" value="Periplasmic binding protein-like I"/>
    <property type="match status" value="1"/>
</dbReference>
<dbReference type="PROSITE" id="PS50932">
    <property type="entry name" value="HTH_LACI_2"/>
    <property type="match status" value="1"/>
</dbReference>
<dbReference type="Pfam" id="PF00356">
    <property type="entry name" value="LacI"/>
    <property type="match status" value="1"/>
</dbReference>
<feature type="domain" description="HTH lacI-type" evidence="4">
    <location>
        <begin position="10"/>
        <end position="64"/>
    </location>
</feature>
<dbReference type="eggNOG" id="COG1609">
    <property type="taxonomic scope" value="Bacteria"/>
</dbReference>
<dbReference type="STRING" id="35760.BCHO_0671"/>
<dbReference type="GO" id="GO:0000976">
    <property type="term" value="F:transcription cis-regulatory region binding"/>
    <property type="evidence" value="ECO:0007669"/>
    <property type="project" value="TreeGrafter"/>
</dbReference>
<dbReference type="PRINTS" id="PR00036">
    <property type="entry name" value="HTHLACI"/>
</dbReference>
<keyword evidence="2" id="KW-0238">DNA-binding</keyword>
<evidence type="ECO:0000313" key="6">
    <source>
        <dbReference type="Proteomes" id="UP000028995"/>
    </source>
</evidence>
<dbReference type="EMBL" id="JGYU01000007">
    <property type="protein sequence ID" value="KFI56997.1"/>
    <property type="molecule type" value="Genomic_DNA"/>
</dbReference>
<dbReference type="CDD" id="cd01392">
    <property type="entry name" value="HTH_LacI"/>
    <property type="match status" value="1"/>
</dbReference>
<keyword evidence="1" id="KW-0805">Transcription regulation</keyword>